<keyword evidence="3" id="KW-1185">Reference proteome</keyword>
<name>A0ABT4TP41_9ACTN</name>
<dbReference type="Proteomes" id="UP001165685">
    <property type="component" value="Unassembled WGS sequence"/>
</dbReference>
<organism evidence="2 3">
    <name type="scientific">Nocardiopsis suaedae</name>
    <dbReference type="NCBI Taxonomy" id="3018444"/>
    <lineage>
        <taxon>Bacteria</taxon>
        <taxon>Bacillati</taxon>
        <taxon>Actinomycetota</taxon>
        <taxon>Actinomycetes</taxon>
        <taxon>Streptosporangiales</taxon>
        <taxon>Nocardiopsidaceae</taxon>
        <taxon>Nocardiopsis</taxon>
    </lineage>
</organism>
<dbReference type="EMBL" id="JAQFWP010000030">
    <property type="protein sequence ID" value="MDA2806151.1"/>
    <property type="molecule type" value="Genomic_DNA"/>
</dbReference>
<reference evidence="2" key="1">
    <citation type="submission" date="2023-01" db="EMBL/GenBank/DDBJ databases">
        <title>Draft genome sequence of Nocardiopsis sp. LSu2-4 isolated from halophytes.</title>
        <authorList>
            <person name="Duangmal K."/>
            <person name="Chantavorakit T."/>
        </authorList>
    </citation>
    <scope>NUCLEOTIDE SEQUENCE</scope>
    <source>
        <strain evidence="2">LSu2-4</strain>
    </source>
</reference>
<comment type="caution">
    <text evidence="2">The sequence shown here is derived from an EMBL/GenBank/DDBJ whole genome shotgun (WGS) entry which is preliminary data.</text>
</comment>
<feature type="region of interest" description="Disordered" evidence="1">
    <location>
        <begin position="1"/>
        <end position="47"/>
    </location>
</feature>
<accession>A0ABT4TP41</accession>
<evidence type="ECO:0000313" key="3">
    <source>
        <dbReference type="Proteomes" id="UP001165685"/>
    </source>
</evidence>
<proteinExistence type="predicted"/>
<evidence type="ECO:0000313" key="2">
    <source>
        <dbReference type="EMBL" id="MDA2806151.1"/>
    </source>
</evidence>
<evidence type="ECO:0000256" key="1">
    <source>
        <dbReference type="SAM" id="MobiDB-lite"/>
    </source>
</evidence>
<sequence>MAAQSGRPAPTRRRTRPTVVRRAPGALRRADLTPPAPRASEETDRRPAMSWVLVEDANGRMRPEARWI</sequence>
<dbReference type="RefSeq" id="WP_270678793.1">
    <property type="nucleotide sequence ID" value="NZ_JAQFWP010000030.1"/>
</dbReference>
<gene>
    <name evidence="2" type="ORF">O4U47_16690</name>
</gene>
<protein>
    <submittedName>
        <fullName evidence="2">Uncharacterized protein</fullName>
    </submittedName>
</protein>